<dbReference type="CDD" id="cd04090">
    <property type="entry name" value="EF2_II_snRNP"/>
    <property type="match status" value="1"/>
</dbReference>
<dbReference type="CDD" id="cd04167">
    <property type="entry name" value="Snu114p"/>
    <property type="match status" value="1"/>
</dbReference>
<evidence type="ECO:0000256" key="6">
    <source>
        <dbReference type="ARBA" id="ARBA00023242"/>
    </source>
</evidence>
<dbReference type="Gene3D" id="3.30.230.10">
    <property type="match status" value="1"/>
</dbReference>
<dbReference type="InterPro" id="IPR035655">
    <property type="entry name" value="U5-116kDa_C"/>
</dbReference>
<dbReference type="AlphaFoldDB" id="A0A0H5QH16"/>
<dbReference type="FunFam" id="3.30.70.240:FF:000004">
    <property type="entry name" value="116 kDa U5 small nuclear ribonucleoprotein"/>
    <property type="match status" value="1"/>
</dbReference>
<dbReference type="InterPro" id="IPR031950">
    <property type="entry name" value="EFTUD2_N"/>
</dbReference>
<dbReference type="EMBL" id="HACM01000480">
    <property type="protein sequence ID" value="CRZ00922.1"/>
    <property type="molecule type" value="Transcribed_RNA"/>
</dbReference>
<dbReference type="GO" id="GO:0005525">
    <property type="term" value="F:GTP binding"/>
    <property type="evidence" value="ECO:0007669"/>
    <property type="project" value="UniProtKB-KW"/>
</dbReference>
<dbReference type="GO" id="GO:0071007">
    <property type="term" value="C:U2-type catalytic step 2 spliceosome"/>
    <property type="evidence" value="ECO:0007669"/>
    <property type="project" value="TreeGrafter"/>
</dbReference>
<name>A0A0H5QH16_9EUKA</name>
<dbReference type="GO" id="GO:0046540">
    <property type="term" value="C:U4/U6 x U5 tri-snRNP complex"/>
    <property type="evidence" value="ECO:0007669"/>
    <property type="project" value="TreeGrafter"/>
</dbReference>
<dbReference type="PANTHER" id="PTHR42908:SF6">
    <property type="entry name" value="116 KDA U5 SMALL NUCLEAR RIBONUCLEOPROTEIN COMPONENT"/>
    <property type="match status" value="1"/>
</dbReference>
<keyword evidence="2" id="KW-0507">mRNA processing</keyword>
<dbReference type="Pfam" id="PF00679">
    <property type="entry name" value="EFG_C"/>
    <property type="match status" value="1"/>
</dbReference>
<dbReference type="InterPro" id="IPR000795">
    <property type="entry name" value="T_Tr_GTP-bd_dom"/>
</dbReference>
<dbReference type="InterPro" id="IPR014721">
    <property type="entry name" value="Ribsml_uS5_D2-typ_fold_subgr"/>
</dbReference>
<organism evidence="9">
    <name type="scientific">Spongospora subterranea</name>
    <dbReference type="NCBI Taxonomy" id="70186"/>
    <lineage>
        <taxon>Eukaryota</taxon>
        <taxon>Sar</taxon>
        <taxon>Rhizaria</taxon>
        <taxon>Endomyxa</taxon>
        <taxon>Phytomyxea</taxon>
        <taxon>Plasmodiophorida</taxon>
        <taxon>Plasmodiophoridae</taxon>
        <taxon>Spongospora</taxon>
    </lineage>
</organism>
<dbReference type="CDD" id="cd16264">
    <property type="entry name" value="snRNP_III"/>
    <property type="match status" value="1"/>
</dbReference>
<dbReference type="NCBIfam" id="TIGR00231">
    <property type="entry name" value="small_GTP"/>
    <property type="match status" value="1"/>
</dbReference>
<dbReference type="PRINTS" id="PR00315">
    <property type="entry name" value="ELONGATNFCT"/>
</dbReference>
<dbReference type="FunFam" id="3.40.50.300:FF:000646">
    <property type="entry name" value="U5 small nuclear ribonucleoprotein component"/>
    <property type="match status" value="1"/>
</dbReference>
<dbReference type="InterPro" id="IPR000640">
    <property type="entry name" value="EFG_V-like"/>
</dbReference>
<evidence type="ECO:0000313" key="9">
    <source>
        <dbReference type="EMBL" id="CRZ00922.1"/>
    </source>
</evidence>
<dbReference type="InterPro" id="IPR009000">
    <property type="entry name" value="Transl_B-barrel_sf"/>
</dbReference>
<dbReference type="SUPFAM" id="SSF54980">
    <property type="entry name" value="EF-G C-terminal domain-like"/>
    <property type="match status" value="2"/>
</dbReference>
<dbReference type="Pfam" id="PF00009">
    <property type="entry name" value="GTP_EFTU"/>
    <property type="match status" value="1"/>
</dbReference>
<dbReference type="Gene3D" id="3.40.50.300">
    <property type="entry name" value="P-loop containing nucleotide triphosphate hydrolases"/>
    <property type="match status" value="1"/>
</dbReference>
<evidence type="ECO:0000256" key="3">
    <source>
        <dbReference type="ARBA" id="ARBA00022741"/>
    </source>
</evidence>
<dbReference type="Pfam" id="PF03764">
    <property type="entry name" value="EFG_IV"/>
    <property type="match status" value="1"/>
</dbReference>
<evidence type="ECO:0000256" key="1">
    <source>
        <dbReference type="ARBA" id="ARBA00004123"/>
    </source>
</evidence>
<keyword evidence="4" id="KW-0342">GTP-binding</keyword>
<dbReference type="InterPro" id="IPR027417">
    <property type="entry name" value="P-loop_NTPase"/>
</dbReference>
<keyword evidence="6" id="KW-0539">Nucleus</keyword>
<feature type="region of interest" description="Disordered" evidence="7">
    <location>
        <begin position="1"/>
        <end position="43"/>
    </location>
</feature>
<dbReference type="FunFam" id="3.30.70.870:FF:000002">
    <property type="entry name" value="Translation elongation factor 2"/>
    <property type="match status" value="1"/>
</dbReference>
<dbReference type="GO" id="GO:0000398">
    <property type="term" value="P:mRNA splicing, via spliceosome"/>
    <property type="evidence" value="ECO:0007669"/>
    <property type="project" value="TreeGrafter"/>
</dbReference>
<dbReference type="InterPro" id="IPR044121">
    <property type="entry name" value="Snu114_GTP-bd"/>
</dbReference>
<dbReference type="SUPFAM" id="SSF54211">
    <property type="entry name" value="Ribosomal protein S5 domain 2-like"/>
    <property type="match status" value="1"/>
</dbReference>
<dbReference type="PANTHER" id="PTHR42908">
    <property type="entry name" value="TRANSLATION ELONGATION FACTOR-RELATED"/>
    <property type="match status" value="1"/>
</dbReference>
<dbReference type="SMART" id="SM00838">
    <property type="entry name" value="EFG_C"/>
    <property type="match status" value="1"/>
</dbReference>
<proteinExistence type="predicted"/>
<dbReference type="FunFam" id="2.40.30.10:FF:000029">
    <property type="entry name" value="116 kDa U5 small nuclear ribonucleoprotein component"/>
    <property type="match status" value="1"/>
</dbReference>
<dbReference type="Gene3D" id="3.90.1430.10">
    <property type="entry name" value="Yeast translation eEF2 (G' domain)"/>
    <property type="match status" value="1"/>
</dbReference>
<reference evidence="9" key="1">
    <citation type="submission" date="2015-04" db="EMBL/GenBank/DDBJ databases">
        <title>The genome sequence of the plant pathogenic Rhizarian Plasmodiophora brassicae reveals insights in its biotrophic life cycle and the origin of chitin synthesis.</title>
        <authorList>
            <person name="Schwelm A."/>
            <person name="Fogelqvist J."/>
            <person name="Knaust A."/>
            <person name="Julke S."/>
            <person name="Lilja T."/>
            <person name="Dhandapani V."/>
            <person name="Bonilla-Rosso G."/>
            <person name="Karlsson M."/>
            <person name="Shevchenko A."/>
            <person name="Choi S.R."/>
            <person name="Kim H.G."/>
            <person name="Park J.Y."/>
            <person name="Lim Y.P."/>
            <person name="Ludwig-Muller J."/>
            <person name="Dixelius C."/>
        </authorList>
    </citation>
    <scope>NUCLEOTIDE SEQUENCE</scope>
    <source>
        <tissue evidence="9">Potato root galls</tissue>
    </source>
</reference>
<dbReference type="GO" id="GO:0003924">
    <property type="term" value="F:GTPase activity"/>
    <property type="evidence" value="ECO:0007669"/>
    <property type="project" value="InterPro"/>
</dbReference>
<dbReference type="SUPFAM" id="SSF52540">
    <property type="entry name" value="P-loop containing nucleoside triphosphate hydrolases"/>
    <property type="match status" value="1"/>
</dbReference>
<accession>A0A0H5QH16</accession>
<dbReference type="Gene3D" id="2.40.30.10">
    <property type="entry name" value="Translation factors"/>
    <property type="match status" value="1"/>
</dbReference>
<dbReference type="SMART" id="SM00889">
    <property type="entry name" value="EFG_IV"/>
    <property type="match status" value="1"/>
</dbReference>
<comment type="subcellular location">
    <subcellularLocation>
        <location evidence="1">Nucleus</location>
    </subcellularLocation>
</comment>
<dbReference type="GO" id="GO:0030623">
    <property type="term" value="F:U5 snRNA binding"/>
    <property type="evidence" value="ECO:0007669"/>
    <property type="project" value="TreeGrafter"/>
</dbReference>
<keyword evidence="5" id="KW-0508">mRNA splicing</keyword>
<dbReference type="PROSITE" id="PS51722">
    <property type="entry name" value="G_TR_2"/>
    <property type="match status" value="1"/>
</dbReference>
<dbReference type="FunFam" id="3.30.230.10:FF:000009">
    <property type="entry name" value="116 kDa U5 small nuclear ribonucleoprotein component"/>
    <property type="match status" value="1"/>
</dbReference>
<keyword evidence="3" id="KW-0547">Nucleotide-binding</keyword>
<dbReference type="CDD" id="cd04098">
    <property type="entry name" value="eEF2_C_snRNP"/>
    <property type="match status" value="1"/>
</dbReference>
<evidence type="ECO:0000256" key="4">
    <source>
        <dbReference type="ARBA" id="ARBA00023134"/>
    </source>
</evidence>
<feature type="domain" description="Tr-type G" evidence="8">
    <location>
        <begin position="131"/>
        <end position="415"/>
    </location>
</feature>
<dbReference type="InterPro" id="IPR005225">
    <property type="entry name" value="Small_GTP-bd"/>
</dbReference>
<dbReference type="InterPro" id="IPR005517">
    <property type="entry name" value="Transl_elong_EFG/EF2_IV"/>
</dbReference>
<evidence type="ECO:0000256" key="7">
    <source>
        <dbReference type="SAM" id="MobiDB-lite"/>
    </source>
</evidence>
<dbReference type="GO" id="GO:0005829">
    <property type="term" value="C:cytosol"/>
    <property type="evidence" value="ECO:0007669"/>
    <property type="project" value="TreeGrafter"/>
</dbReference>
<protein>
    <recommendedName>
        <fullName evidence="8">Tr-type G domain-containing protein</fullName>
    </recommendedName>
</protein>
<dbReference type="InterPro" id="IPR020568">
    <property type="entry name" value="Ribosomal_Su5_D2-typ_SF"/>
</dbReference>
<dbReference type="SUPFAM" id="SSF50447">
    <property type="entry name" value="Translation proteins"/>
    <property type="match status" value="1"/>
</dbReference>
<dbReference type="Gene3D" id="3.30.70.870">
    <property type="entry name" value="Elongation Factor G (Translational Gtpase), domain 3"/>
    <property type="match status" value="1"/>
</dbReference>
<evidence type="ECO:0000256" key="2">
    <source>
        <dbReference type="ARBA" id="ARBA00022664"/>
    </source>
</evidence>
<dbReference type="Gene3D" id="3.30.70.240">
    <property type="match status" value="1"/>
</dbReference>
<dbReference type="InterPro" id="IPR035647">
    <property type="entry name" value="EFG_III/V"/>
</dbReference>
<dbReference type="CDD" id="cd01683">
    <property type="entry name" value="EF2_IV_snRNP"/>
    <property type="match status" value="1"/>
</dbReference>
<evidence type="ECO:0000256" key="5">
    <source>
        <dbReference type="ARBA" id="ARBA00023187"/>
    </source>
</evidence>
<sequence length="973" mass="108242">MDAYDDFGNYLGPSTSAGESESDDDYMGDGGMMMAPGASSTMDLDERIDDREQQQPQSHQVVLYHDKNYFPSASDVYPGAETLVQDEDTQPLETPIIAPIKVNNFELQDADAYQQTTFEWKFLTGLMDHPTMIRNVALVGHLHHGKTSFMDMLVRETHTRFWDPQVQVRFTDNRKDEQELGLSVKCMPMSLVLPSLRGKSYLMNIMDCPGHVNFSDETTAALRLADGVIILVDAVEGVMVQTERVLKCAAQENLPIILVINKVDRLLLELKLPPTDAYHKLVHTIEEVNSVLVGCGYRDRMCPASGNVVFASALYSWSFTLPSFATLYGSRQNGSKSSKFSAMGFAKRLWGDYYLDSESGSIVNKPSDTAKERTFVQFILEPIYKIYSHILGCEIRDVAPLLGELGIFLKKKELLLDPRPLLRLTFAKLFGSSTGFVDAVVDRIPSPVGGAKLKVENSYTGDVTTSVGQSLIECDPNGPLMIMVTKLYPRSDGSQFDAFGRVMSGTIRVGDSVQVLRAGYTLSDQEDMSTCNISQIWVYESRYRVNVNRVCAGNWALFEGLDAAISKTATITTAAVHDAETFRPLSFDTIACVKVAIEPINPSELPKMLDALRKIGKSYPLAHTKIEESGEHIILGTGELYLDCVLHDLRKMYADIEIKVADPVASFSETVIDTSSIRCFAETPNGKSKITMIAEPLDQGLAQDIETGTIRLSVDKASVAAFFQEKYNWDVLAARTVWSFGPDTNGPNILMDDTLSDEGEKRLLYSVKPSIVQGFQWGTREGPLCDEPIRNVKFKIIDANIAEQAIHRGAGQIIPTARRVVYSSFLLATPRLMEPIYSVQIQTPADCISAIYKVLARRRGHVTRELPKPGTPLFDVHAFVPVIDSFGFETDLRTHTQGQAFCLSVFDHWEIVPGDPLDKTVVLHPLEPSPPPALAREFMIKTRRRKGLSEDVTVNKFFDNPMLLELARQQQLV</sequence>
<evidence type="ECO:0000259" key="8">
    <source>
        <dbReference type="PROSITE" id="PS51722"/>
    </source>
</evidence>
<dbReference type="Pfam" id="PF16004">
    <property type="entry name" value="EFTUD2"/>
    <property type="match status" value="1"/>
</dbReference>